<accession>A0ABD3HVQ8</accession>
<organism evidence="2 3">
    <name type="scientific">Riccia sorocarpa</name>
    <dbReference type="NCBI Taxonomy" id="122646"/>
    <lineage>
        <taxon>Eukaryota</taxon>
        <taxon>Viridiplantae</taxon>
        <taxon>Streptophyta</taxon>
        <taxon>Embryophyta</taxon>
        <taxon>Marchantiophyta</taxon>
        <taxon>Marchantiopsida</taxon>
        <taxon>Marchantiidae</taxon>
        <taxon>Marchantiales</taxon>
        <taxon>Ricciaceae</taxon>
        <taxon>Riccia</taxon>
    </lineage>
</organism>
<protein>
    <submittedName>
        <fullName evidence="2">Uncharacterized protein</fullName>
    </submittedName>
</protein>
<dbReference type="Proteomes" id="UP001633002">
    <property type="component" value="Unassembled WGS sequence"/>
</dbReference>
<evidence type="ECO:0000313" key="2">
    <source>
        <dbReference type="EMBL" id="KAL3694839.1"/>
    </source>
</evidence>
<name>A0ABD3HVQ8_9MARC</name>
<feature type="compositionally biased region" description="Basic and acidic residues" evidence="1">
    <location>
        <begin position="96"/>
        <end position="106"/>
    </location>
</feature>
<evidence type="ECO:0000313" key="3">
    <source>
        <dbReference type="Proteomes" id="UP001633002"/>
    </source>
</evidence>
<gene>
    <name evidence="2" type="ORF">R1sor_008490</name>
</gene>
<dbReference type="EMBL" id="JBJQOH010000003">
    <property type="protein sequence ID" value="KAL3694839.1"/>
    <property type="molecule type" value="Genomic_DNA"/>
</dbReference>
<dbReference type="InterPro" id="IPR021109">
    <property type="entry name" value="Peptidase_aspartic_dom_sf"/>
</dbReference>
<reference evidence="2 3" key="1">
    <citation type="submission" date="2024-09" db="EMBL/GenBank/DDBJ databases">
        <title>Chromosome-scale assembly of Riccia sorocarpa.</title>
        <authorList>
            <person name="Paukszto L."/>
        </authorList>
    </citation>
    <scope>NUCLEOTIDE SEQUENCE [LARGE SCALE GENOMIC DNA]</scope>
    <source>
        <strain evidence="2">LP-2024</strain>
        <tissue evidence="2">Aerial parts of the thallus</tissue>
    </source>
</reference>
<dbReference type="CDD" id="cd00303">
    <property type="entry name" value="retropepsin_like"/>
    <property type="match status" value="1"/>
</dbReference>
<dbReference type="Gene3D" id="2.40.70.10">
    <property type="entry name" value="Acid Proteases"/>
    <property type="match status" value="1"/>
</dbReference>
<comment type="caution">
    <text evidence="2">The sequence shown here is derived from an EMBL/GenBank/DDBJ whole genome shotgun (WGS) entry which is preliminary data.</text>
</comment>
<feature type="compositionally biased region" description="Basic and acidic residues" evidence="1">
    <location>
        <begin position="134"/>
        <end position="151"/>
    </location>
</feature>
<evidence type="ECO:0000256" key="1">
    <source>
        <dbReference type="SAM" id="MobiDB-lite"/>
    </source>
</evidence>
<dbReference type="AlphaFoldDB" id="A0ABD3HVQ8"/>
<proteinExistence type="predicted"/>
<sequence>MKKIFNDFQAAHAVAVVEAASYGARASDVCEEETSEGYVEPCELWKDTLSSMKTKKTPREVILRTASTIREATGWNDPVATSSVHVYIAKSHHEALVEEKRRREDAGEGTSTKRQTRLEKSRQEPLPSNIVMDEVQKQADKGKSSMKEKAKGPSYKLQSDIEASTDLKAIFEEQILNSKNTKREKHVRFVDEIVDDGVVNPSHFSRNHWARATGEALVKLENLEEPVVALIDHGSEINLISKSVYEKGKWPIDTNHNWMIRGANSSFGKLFGACLGLKVKIGDVVVE</sequence>
<keyword evidence="3" id="KW-1185">Reference proteome</keyword>
<feature type="region of interest" description="Disordered" evidence="1">
    <location>
        <begin position="96"/>
        <end position="157"/>
    </location>
</feature>